<dbReference type="AlphaFoldDB" id="A0A3M6V3P5"/>
<evidence type="ECO:0000313" key="2">
    <source>
        <dbReference type="Proteomes" id="UP000275408"/>
    </source>
</evidence>
<sequence>MEEERNTSLQVLPKAEMKTGLGKSDRITLVLSSHNSAQPLLENLCSYWLNDLQGFVGHKEDPSIGMCFLIPM</sequence>
<name>A0A3M6V3P5_POCDA</name>
<reference evidence="1 2" key="1">
    <citation type="journal article" date="2018" name="Sci. Rep.">
        <title>Comparative analysis of the Pocillopora damicornis genome highlights role of immune system in coral evolution.</title>
        <authorList>
            <person name="Cunning R."/>
            <person name="Bay R.A."/>
            <person name="Gillette P."/>
            <person name="Baker A.C."/>
            <person name="Traylor-Knowles N."/>
        </authorList>
    </citation>
    <scope>NUCLEOTIDE SEQUENCE [LARGE SCALE GENOMIC DNA]</scope>
    <source>
        <strain evidence="1">RSMAS</strain>
        <tissue evidence="1">Whole animal</tissue>
    </source>
</reference>
<evidence type="ECO:0000313" key="1">
    <source>
        <dbReference type="EMBL" id="RMX60583.1"/>
    </source>
</evidence>
<protein>
    <submittedName>
        <fullName evidence="1">Uncharacterized protein</fullName>
    </submittedName>
</protein>
<organism evidence="1 2">
    <name type="scientific">Pocillopora damicornis</name>
    <name type="common">Cauliflower coral</name>
    <name type="synonym">Millepora damicornis</name>
    <dbReference type="NCBI Taxonomy" id="46731"/>
    <lineage>
        <taxon>Eukaryota</taxon>
        <taxon>Metazoa</taxon>
        <taxon>Cnidaria</taxon>
        <taxon>Anthozoa</taxon>
        <taxon>Hexacorallia</taxon>
        <taxon>Scleractinia</taxon>
        <taxon>Astrocoeniina</taxon>
        <taxon>Pocilloporidae</taxon>
        <taxon>Pocillopora</taxon>
    </lineage>
</organism>
<dbReference type="Proteomes" id="UP000275408">
    <property type="component" value="Unassembled WGS sequence"/>
</dbReference>
<comment type="caution">
    <text evidence="1">The sequence shown here is derived from an EMBL/GenBank/DDBJ whole genome shotgun (WGS) entry which is preliminary data.</text>
</comment>
<proteinExistence type="predicted"/>
<keyword evidence="2" id="KW-1185">Reference proteome</keyword>
<accession>A0A3M6V3P5</accession>
<gene>
    <name evidence="1" type="ORF">pdam_00001405</name>
</gene>
<dbReference type="EMBL" id="RCHS01000141">
    <property type="protein sequence ID" value="RMX60583.1"/>
    <property type="molecule type" value="Genomic_DNA"/>
</dbReference>